<evidence type="ECO:0000313" key="1">
    <source>
        <dbReference type="EMBL" id="KAB2583819.1"/>
    </source>
</evidence>
<gene>
    <name evidence="1" type="ORF">BS297_18700</name>
</gene>
<dbReference type="EMBL" id="MRBO01000501">
    <property type="protein sequence ID" value="KAB2583819.1"/>
    <property type="molecule type" value="Genomic_DNA"/>
</dbReference>
<protein>
    <submittedName>
        <fullName evidence="1">Uncharacterized protein</fullName>
    </submittedName>
</protein>
<sequence length="133" mass="14677">MPSGFAAWVRNQIAARGYQSPEEAARALGVYPSQMLQWTRISRSPTPQVLRRVAALFDAPVQEVLIVAGFMTEEENLPLSPTRMSLQQLSNKQILDEIRRQTAGDLAGPPIPVRVNGVIHFPDGPPTVFVENT</sequence>
<organism evidence="1 2">
    <name type="scientific">Rhodococcus erythropolis</name>
    <name type="common">Arthrobacter picolinophilus</name>
    <dbReference type="NCBI Taxonomy" id="1833"/>
    <lineage>
        <taxon>Bacteria</taxon>
        <taxon>Bacillati</taxon>
        <taxon>Actinomycetota</taxon>
        <taxon>Actinomycetes</taxon>
        <taxon>Mycobacteriales</taxon>
        <taxon>Nocardiaceae</taxon>
        <taxon>Rhodococcus</taxon>
        <taxon>Rhodococcus erythropolis group</taxon>
    </lineage>
</organism>
<dbReference type="AlphaFoldDB" id="A0A5N5E0A2"/>
<evidence type="ECO:0000313" key="2">
    <source>
        <dbReference type="Proteomes" id="UP000325576"/>
    </source>
</evidence>
<reference evidence="1 2" key="1">
    <citation type="journal article" date="2017" name="Poromechanics V (2013)">
        <title>Genomic Characterization of the Arsenic-Tolerant Actinobacterium, &lt;i&gt;Rhodococcus erythropolis&lt;/i&gt; S43.</title>
        <authorList>
            <person name="Retamal-Morales G."/>
            <person name="Mehnert M."/>
            <person name="Schwabe R."/>
            <person name="Tischler D."/>
            <person name="Schloemann M."/>
            <person name="Levican G.J."/>
        </authorList>
    </citation>
    <scope>NUCLEOTIDE SEQUENCE [LARGE SCALE GENOMIC DNA]</scope>
    <source>
        <strain evidence="1 2">S43</strain>
    </source>
</reference>
<dbReference type="CDD" id="cd00093">
    <property type="entry name" value="HTH_XRE"/>
    <property type="match status" value="1"/>
</dbReference>
<dbReference type="InterPro" id="IPR010982">
    <property type="entry name" value="Lambda_DNA-bd_dom_sf"/>
</dbReference>
<accession>A0A5N5E0A2</accession>
<dbReference type="InterPro" id="IPR001387">
    <property type="entry name" value="Cro/C1-type_HTH"/>
</dbReference>
<dbReference type="Proteomes" id="UP000325576">
    <property type="component" value="Unassembled WGS sequence"/>
</dbReference>
<proteinExistence type="predicted"/>
<name>A0A5N5E0A2_RHOER</name>
<dbReference type="Gene3D" id="1.10.260.40">
    <property type="entry name" value="lambda repressor-like DNA-binding domains"/>
    <property type="match status" value="1"/>
</dbReference>
<comment type="caution">
    <text evidence="1">The sequence shown here is derived from an EMBL/GenBank/DDBJ whole genome shotgun (WGS) entry which is preliminary data.</text>
</comment>
<dbReference type="GO" id="GO:0003677">
    <property type="term" value="F:DNA binding"/>
    <property type="evidence" value="ECO:0007669"/>
    <property type="project" value="InterPro"/>
</dbReference>